<dbReference type="Pfam" id="PF07670">
    <property type="entry name" value="Gate"/>
    <property type="match status" value="2"/>
</dbReference>
<evidence type="ECO:0000256" key="13">
    <source>
        <dbReference type="PIRSR" id="PIRSR603373-1"/>
    </source>
</evidence>
<feature type="transmembrane region" description="Helical" evidence="15">
    <location>
        <begin position="472"/>
        <end position="493"/>
    </location>
</feature>
<evidence type="ECO:0000256" key="5">
    <source>
        <dbReference type="ARBA" id="ARBA00022692"/>
    </source>
</evidence>
<dbReference type="InterPro" id="IPR050860">
    <property type="entry name" value="FeoB_GTPase"/>
</dbReference>
<keyword evidence="5 15" id="KW-0812">Transmembrane</keyword>
<dbReference type="GO" id="GO:0005886">
    <property type="term" value="C:plasma membrane"/>
    <property type="evidence" value="ECO:0007669"/>
    <property type="project" value="UniProtKB-SubCell"/>
</dbReference>
<feature type="transmembrane region" description="Helical" evidence="15">
    <location>
        <begin position="322"/>
        <end position="342"/>
    </location>
</feature>
<feature type="transmembrane region" description="Helical" evidence="15">
    <location>
        <begin position="679"/>
        <end position="704"/>
    </location>
</feature>
<dbReference type="EMBL" id="JMCC02000120">
    <property type="protein sequence ID" value="KIG12698.1"/>
    <property type="molecule type" value="Genomic_DNA"/>
</dbReference>
<comment type="caution">
    <text evidence="17">The sequence shown here is derived from an EMBL/GenBank/DDBJ whole genome shotgun (WGS) entry which is preliminary data.</text>
</comment>
<dbReference type="PROSITE" id="PS51711">
    <property type="entry name" value="G_FEOB"/>
    <property type="match status" value="1"/>
</dbReference>
<keyword evidence="4 15" id="KW-0410">Iron transport</keyword>
<name>A0A0C1ZNU5_9BACT</name>
<evidence type="ECO:0000256" key="1">
    <source>
        <dbReference type="ARBA" id="ARBA00004651"/>
    </source>
</evidence>
<evidence type="ECO:0000256" key="10">
    <source>
        <dbReference type="ARBA" id="ARBA00023134"/>
    </source>
</evidence>
<keyword evidence="3" id="KW-1003">Cell membrane</keyword>
<dbReference type="InterPro" id="IPR006073">
    <property type="entry name" value="GTP-bd"/>
</dbReference>
<evidence type="ECO:0000256" key="4">
    <source>
        <dbReference type="ARBA" id="ARBA00022496"/>
    </source>
</evidence>
<evidence type="ECO:0000313" key="17">
    <source>
        <dbReference type="EMBL" id="KIG12698.1"/>
    </source>
</evidence>
<evidence type="ECO:0000259" key="16">
    <source>
        <dbReference type="PROSITE" id="PS51711"/>
    </source>
</evidence>
<keyword evidence="14" id="KW-0479">Metal-binding</keyword>
<feature type="binding site" evidence="14">
    <location>
        <position position="21"/>
    </location>
    <ligand>
        <name>Mg(2+)</name>
        <dbReference type="ChEBI" id="CHEBI:18420"/>
        <label>2</label>
    </ligand>
</feature>
<keyword evidence="7 15" id="KW-1133">Transmembrane helix</keyword>
<dbReference type="GO" id="GO:0046872">
    <property type="term" value="F:metal ion binding"/>
    <property type="evidence" value="ECO:0007669"/>
    <property type="project" value="UniProtKB-KW"/>
</dbReference>
<evidence type="ECO:0000313" key="18">
    <source>
        <dbReference type="Proteomes" id="UP000031599"/>
    </source>
</evidence>
<organism evidence="17 18">
    <name type="scientific">Enhygromyxa salina</name>
    <dbReference type="NCBI Taxonomy" id="215803"/>
    <lineage>
        <taxon>Bacteria</taxon>
        <taxon>Pseudomonadati</taxon>
        <taxon>Myxococcota</taxon>
        <taxon>Polyangia</taxon>
        <taxon>Nannocystales</taxon>
        <taxon>Nannocystaceae</taxon>
        <taxon>Enhygromyxa</taxon>
    </lineage>
</organism>
<keyword evidence="11 15" id="KW-0472">Membrane</keyword>
<dbReference type="NCBIfam" id="TIGR00437">
    <property type="entry name" value="feoB"/>
    <property type="match status" value="1"/>
</dbReference>
<dbReference type="PANTHER" id="PTHR43185:SF1">
    <property type="entry name" value="FE(2+) TRANSPORTER FEOB"/>
    <property type="match status" value="1"/>
</dbReference>
<dbReference type="GO" id="GO:0015093">
    <property type="term" value="F:ferrous iron transmembrane transporter activity"/>
    <property type="evidence" value="ECO:0007669"/>
    <property type="project" value="UniProtKB-UniRule"/>
</dbReference>
<proteinExistence type="inferred from homology"/>
<evidence type="ECO:0000256" key="6">
    <source>
        <dbReference type="ARBA" id="ARBA00022741"/>
    </source>
</evidence>
<evidence type="ECO:0000256" key="2">
    <source>
        <dbReference type="ARBA" id="ARBA00022448"/>
    </source>
</evidence>
<protein>
    <recommendedName>
        <fullName evidence="12 15">Ferrous iron transport protein B</fullName>
    </recommendedName>
</protein>
<gene>
    <name evidence="17" type="ORF">DB30_01056</name>
</gene>
<dbReference type="Proteomes" id="UP000031599">
    <property type="component" value="Unassembled WGS sequence"/>
</dbReference>
<dbReference type="InterPro" id="IPR027417">
    <property type="entry name" value="P-loop_NTPase"/>
</dbReference>
<feature type="binding site" evidence="14">
    <location>
        <position position="18"/>
    </location>
    <ligand>
        <name>Mg(2+)</name>
        <dbReference type="ChEBI" id="CHEBI:18420"/>
        <label>2</label>
    </ligand>
</feature>
<dbReference type="InterPro" id="IPR011642">
    <property type="entry name" value="Gate_dom"/>
</dbReference>
<keyword evidence="6 13" id="KW-0547">Nucleotide-binding</keyword>
<evidence type="ECO:0000256" key="15">
    <source>
        <dbReference type="RuleBase" id="RU362098"/>
    </source>
</evidence>
<evidence type="ECO:0000256" key="9">
    <source>
        <dbReference type="ARBA" id="ARBA00023065"/>
    </source>
</evidence>
<dbReference type="GO" id="GO:0005525">
    <property type="term" value="F:GTP binding"/>
    <property type="evidence" value="ECO:0007669"/>
    <property type="project" value="UniProtKB-KW"/>
</dbReference>
<keyword evidence="8 15" id="KW-0408">Iron</keyword>
<comment type="similarity">
    <text evidence="15">Belongs to the TRAFAC class TrmE-Era-EngA-EngB-Septin-like GTPase superfamily. FeoB GTPase (TC 9.A.8) family.</text>
</comment>
<dbReference type="InterPro" id="IPR011640">
    <property type="entry name" value="Fe2_transport_prot_B_C"/>
</dbReference>
<evidence type="ECO:0000256" key="11">
    <source>
        <dbReference type="ARBA" id="ARBA00023136"/>
    </source>
</evidence>
<feature type="binding site" evidence="13">
    <location>
        <begin position="32"/>
        <end position="36"/>
    </location>
    <ligand>
        <name>GTP</name>
        <dbReference type="ChEBI" id="CHEBI:37565"/>
        <label>1</label>
    </ligand>
</feature>
<accession>A0A0C1ZNU5</accession>
<feature type="transmembrane region" description="Helical" evidence="15">
    <location>
        <begin position="447"/>
        <end position="466"/>
    </location>
</feature>
<dbReference type="Gene3D" id="3.40.50.300">
    <property type="entry name" value="P-loop containing nucleotide triphosphate hydrolases"/>
    <property type="match status" value="1"/>
</dbReference>
<dbReference type="Pfam" id="PF02421">
    <property type="entry name" value="FeoB_N"/>
    <property type="match status" value="1"/>
</dbReference>
<feature type="transmembrane region" description="Helical" evidence="15">
    <location>
        <begin position="354"/>
        <end position="378"/>
    </location>
</feature>
<feature type="transmembrane region" description="Helical" evidence="15">
    <location>
        <begin position="298"/>
        <end position="316"/>
    </location>
</feature>
<comment type="subcellular location">
    <subcellularLocation>
        <location evidence="15">Cell inner membrane</location>
        <topology evidence="15">Multi-pass membrane protein</topology>
    </subcellularLocation>
    <subcellularLocation>
        <location evidence="1">Cell membrane</location>
        <topology evidence="1">Multi-pass membrane protein</topology>
    </subcellularLocation>
</comment>
<feature type="binding site" evidence="13">
    <location>
        <begin position="61"/>
        <end position="64"/>
    </location>
    <ligand>
        <name>GTP</name>
        <dbReference type="ChEBI" id="CHEBI:37565"/>
        <label>1</label>
    </ligand>
</feature>
<dbReference type="Pfam" id="PF07664">
    <property type="entry name" value="FeoB_C"/>
    <property type="match status" value="1"/>
</dbReference>
<dbReference type="PANTHER" id="PTHR43185">
    <property type="entry name" value="FERROUS IRON TRANSPORT PROTEIN B"/>
    <property type="match status" value="1"/>
</dbReference>
<dbReference type="InterPro" id="IPR003373">
    <property type="entry name" value="Fe2_transport_prot-B"/>
</dbReference>
<feature type="transmembrane region" description="Helical" evidence="15">
    <location>
        <begin position="531"/>
        <end position="550"/>
    </location>
</feature>
<keyword evidence="2 15" id="KW-0813">Transport</keyword>
<sequence length="705" mass="74901">MRIAVAGNPNVGKTSLFNLLTGSRYKVGNYPGITVETREGSIRPTKAWQPRADTPAPTLVDLPGTYSLTPISEDEAIAFRALTGAVDQVAPDAVLLVLDASNLARNLYLALQVFELGLPCVVALNMVDLAADAGVAVEAKQLEAALGVPVVATVARGGVGLDALIKQLAQADQVEPAKPRLLEPAAGHDALRSCLASLEVEGVSPARARWLLAATAAENLDLCGASVDERERAASLDPRELEQAIRSLVELRYAEVDRLLAQLPSDAGVGQHNAKRDGALAPAMARSAKIDAVLTHRVLGPLSFLLVMALIFQSIFSWADPLMGVIEAGIAALSDVIAGALGPGMFTDLLTEGVLAGVGNVVVFVPQIALLFLFIGLLEDSGYMARAAFIVDRLMARVGLNGKAFVPLLSGYACAIPAIMSTRTIASFKDRVVTILMIPFMSCSARLPIYTLVIGSLFVANAPVFGPFTQGGLILLSMYLLSTVSALGLGAIYKRTLLPGPTPPLVLELPPYRLPRIRDTLRQVWDRTADFLRDAGTIILAVTIVLWGLLSFPRVDPAELGPGETAIERSVAGRVGKAMEPALEPIGQDWRIGIGLIGSFAAREVLVSTLGLVYGIENADEDDAPLREVIRDAKDEAGAPRYTRLSGIALLVFFVYACQCMSTLAVVRRETRSWKWPAFMLVSMTVIAYLAALLVFQVGGALGLG</sequence>
<dbReference type="AlphaFoldDB" id="A0A0C1ZNU5"/>
<keyword evidence="9" id="KW-0406">Ion transport</keyword>
<reference evidence="17 18" key="1">
    <citation type="submission" date="2014-12" db="EMBL/GenBank/DDBJ databases">
        <title>Genome assembly of Enhygromyxa salina DSM 15201.</title>
        <authorList>
            <person name="Sharma G."/>
            <person name="Subramanian S."/>
        </authorList>
    </citation>
    <scope>NUCLEOTIDE SEQUENCE [LARGE SCALE GENOMIC DNA]</scope>
    <source>
        <strain evidence="17 18">DSM 15201</strain>
    </source>
</reference>
<evidence type="ECO:0000256" key="14">
    <source>
        <dbReference type="PIRSR" id="PIRSR603373-2"/>
    </source>
</evidence>
<feature type="domain" description="FeoB-type G" evidence="16">
    <location>
        <begin position="1"/>
        <end position="174"/>
    </location>
</feature>
<feature type="binding site" evidence="13">
    <location>
        <begin position="7"/>
        <end position="14"/>
    </location>
    <ligand>
        <name>GTP</name>
        <dbReference type="ChEBI" id="CHEBI:37565"/>
        <label>1</label>
    </ligand>
</feature>
<dbReference type="InterPro" id="IPR030389">
    <property type="entry name" value="G_FEOB_dom"/>
</dbReference>
<feature type="binding site" evidence="14">
    <location>
        <position position="22"/>
    </location>
    <ligand>
        <name>Mg(2+)</name>
        <dbReference type="ChEBI" id="CHEBI:18420"/>
        <label>1</label>
    </ligand>
</feature>
<feature type="transmembrane region" description="Helical" evidence="15">
    <location>
        <begin position="648"/>
        <end position="667"/>
    </location>
</feature>
<dbReference type="SUPFAM" id="SSF52540">
    <property type="entry name" value="P-loop containing nucleoside triphosphate hydrolases"/>
    <property type="match status" value="1"/>
</dbReference>
<evidence type="ECO:0000256" key="12">
    <source>
        <dbReference type="NCBIfam" id="TIGR00437"/>
    </source>
</evidence>
<feature type="binding site" evidence="13">
    <location>
        <begin position="125"/>
        <end position="128"/>
    </location>
    <ligand>
        <name>GTP</name>
        <dbReference type="ChEBI" id="CHEBI:37565"/>
        <label>1</label>
    </ligand>
</feature>
<feature type="transmembrane region" description="Helical" evidence="15">
    <location>
        <begin position="404"/>
        <end position="426"/>
    </location>
</feature>
<dbReference type="CDD" id="cd01879">
    <property type="entry name" value="FeoB"/>
    <property type="match status" value="1"/>
</dbReference>
<keyword evidence="10 13" id="KW-0342">GTP-binding</keyword>
<evidence type="ECO:0000256" key="7">
    <source>
        <dbReference type="ARBA" id="ARBA00022989"/>
    </source>
</evidence>
<keyword evidence="14" id="KW-0460">Magnesium</keyword>
<evidence type="ECO:0000256" key="8">
    <source>
        <dbReference type="ARBA" id="ARBA00023004"/>
    </source>
</evidence>
<comment type="function">
    <text evidence="15">Probable transporter of a GTP-driven Fe(2+) uptake system.</text>
</comment>
<evidence type="ECO:0000256" key="3">
    <source>
        <dbReference type="ARBA" id="ARBA00022475"/>
    </source>
</evidence>
<dbReference type="PRINTS" id="PR00326">
    <property type="entry name" value="GTP1OBG"/>
</dbReference>